<evidence type="ECO:0000313" key="3">
    <source>
        <dbReference type="Proteomes" id="UP001597023"/>
    </source>
</evidence>
<comment type="caution">
    <text evidence="2">The sequence shown here is derived from an EMBL/GenBank/DDBJ whole genome shotgun (WGS) entry which is preliminary data.</text>
</comment>
<evidence type="ECO:0000256" key="1">
    <source>
        <dbReference type="SAM" id="Phobius"/>
    </source>
</evidence>
<protein>
    <recommendedName>
        <fullName evidence="4">DUF4129 domain-containing protein</fullName>
    </recommendedName>
</protein>
<keyword evidence="1" id="KW-0472">Membrane</keyword>
<feature type="transmembrane region" description="Helical" evidence="1">
    <location>
        <begin position="6"/>
        <end position="27"/>
    </location>
</feature>
<keyword evidence="1" id="KW-0812">Transmembrane</keyword>
<gene>
    <name evidence="2" type="ORF">ACFQZ6_31175</name>
</gene>
<accession>A0ABW2WJR1</accession>
<name>A0ABW2WJR1_9ACTN</name>
<organism evidence="2 3">
    <name type="scientific">Streptomyces flavalbus</name>
    <dbReference type="NCBI Taxonomy" id="2665155"/>
    <lineage>
        <taxon>Bacteria</taxon>
        <taxon>Bacillati</taxon>
        <taxon>Actinomycetota</taxon>
        <taxon>Actinomycetes</taxon>
        <taxon>Kitasatosporales</taxon>
        <taxon>Streptomycetaceae</taxon>
        <taxon>Streptomyces</taxon>
    </lineage>
</organism>
<keyword evidence="3" id="KW-1185">Reference proteome</keyword>
<proteinExistence type="predicted"/>
<sequence>MEIAEMVHVYVSTLVWPCVVLGCVLAFRRQLRELFSRMRRIETLGGAAEFEAMVREVADMAEDVQENSRHNISPAEARRLTRPVIDPQSSTVSGESGTETLHRLVPERISHEDLAGDRRIDPLLDDAFRMVENLPATAIVTAHARMESFVYLFLRNMNGGAPSTEPSLVGALGQIGVSARTLTLAQRLVDLGDQVRYENTGVTRAAAIQYIESCTAVLSEVRGMTPRLPASPPTRH</sequence>
<dbReference type="RefSeq" id="WP_381615835.1">
    <property type="nucleotide sequence ID" value="NZ_JBHTEB010000001.1"/>
</dbReference>
<keyword evidence="1" id="KW-1133">Transmembrane helix</keyword>
<evidence type="ECO:0008006" key="4">
    <source>
        <dbReference type="Google" id="ProtNLM"/>
    </source>
</evidence>
<dbReference type="EMBL" id="JBHTEB010000001">
    <property type="protein sequence ID" value="MFD0318592.1"/>
    <property type="molecule type" value="Genomic_DNA"/>
</dbReference>
<evidence type="ECO:0000313" key="2">
    <source>
        <dbReference type="EMBL" id="MFD0318592.1"/>
    </source>
</evidence>
<reference evidence="3" key="1">
    <citation type="journal article" date="2019" name="Int. J. Syst. Evol. Microbiol.">
        <title>The Global Catalogue of Microorganisms (GCM) 10K type strain sequencing project: providing services to taxonomists for standard genome sequencing and annotation.</title>
        <authorList>
            <consortium name="The Broad Institute Genomics Platform"/>
            <consortium name="The Broad Institute Genome Sequencing Center for Infectious Disease"/>
            <person name="Wu L."/>
            <person name="Ma J."/>
        </authorList>
    </citation>
    <scope>NUCLEOTIDE SEQUENCE [LARGE SCALE GENOMIC DNA]</scope>
    <source>
        <strain evidence="3">CGMCC 4.7400</strain>
    </source>
</reference>
<dbReference type="Proteomes" id="UP001597023">
    <property type="component" value="Unassembled WGS sequence"/>
</dbReference>